<gene>
    <name evidence="2" type="ordered locus">Spith_0488</name>
</gene>
<dbReference type="InterPro" id="IPR051546">
    <property type="entry name" value="Aspartate_Ammonia-Lyase"/>
</dbReference>
<dbReference type="AlphaFoldDB" id="G0GF69"/>
<dbReference type="GO" id="GO:0008797">
    <property type="term" value="F:aspartate ammonia-lyase activity"/>
    <property type="evidence" value="ECO:0007669"/>
    <property type="project" value="TreeGrafter"/>
</dbReference>
<reference evidence="2 3" key="1">
    <citation type="submission" date="2011-06" db="EMBL/GenBank/DDBJ databases">
        <title>The complete genome of Spirochaeta thermophila DSM 6578.</title>
        <authorList>
            <consortium name="US DOE Joint Genome Institute (JGI-PGF)"/>
            <person name="Lucas S."/>
            <person name="Lapidus A."/>
            <person name="Bruce D."/>
            <person name="Goodwin L."/>
            <person name="Pitluck S."/>
            <person name="Peters L."/>
            <person name="Kyrpides N."/>
            <person name="Mavromatis K."/>
            <person name="Ivanova N."/>
            <person name="Mikailova N."/>
            <person name="Pagani I."/>
            <person name="Chertkov O."/>
            <person name="Detter J.C."/>
            <person name="Tapia R."/>
            <person name="Han C."/>
            <person name="Land M."/>
            <person name="Hauser L."/>
            <person name="Markowitz V."/>
            <person name="Cheng J.-F."/>
            <person name="Hugenholtz P."/>
            <person name="Woyke T."/>
            <person name="Wu D."/>
            <person name="Spring S."/>
            <person name="Merkhoffer B."/>
            <person name="Schneider S."/>
            <person name="Klenk H.-P."/>
            <person name="Eisen J.A."/>
        </authorList>
    </citation>
    <scope>NUCLEOTIDE SEQUENCE [LARGE SCALE GENOMIC DNA]</scope>
    <source>
        <strain evidence="3">ATCC 700085 / DSM 6578 / Z-1203</strain>
    </source>
</reference>
<sequence>MEQKRRYTGPETEKAVRNFGEGRLPRELILACAEVKQAVLSAIQEVERRWYPLVWKALSRAVEEVKSGGLDDQFPLPLFQGGAGTSINMNVNEVIANLTNEILEEERCPERVDPLDDVNRYQSTNDTFPTAVTIVLYRRLLGLEQQVIRLQAALAEREGRYAQILMVGRTELQDALPITLGQVFGSWAGMFERDRWRLHKIKERIRTVPLGGTAVGTGFPAPAMVVFAAEEALRRITGLPLARSQNLPDEVAHQDKWSELAHGIRQVAENLSKLTGDLLLYTSSFLGELGHPEVQAGSTIMAAKTNPVFLEYSRGLAFSAQHACDAVSTLCQAGQLQLNPYLPFILHHLLQAFSMVGTALETLTEKLLPALEVREERIHAHLLASHTLLNALLPLLGYHGVKELYRLHPEPFSSVDELVACVVRHTGLQEAEVRAALDPGRATSFVRRVR</sequence>
<dbReference type="InterPro" id="IPR024083">
    <property type="entry name" value="Fumarase/histidase_N"/>
</dbReference>
<proteinExistence type="predicted"/>
<dbReference type="PROSITE" id="PS00163">
    <property type="entry name" value="FUMARATE_LYASES"/>
    <property type="match status" value="1"/>
</dbReference>
<accession>G0GF69</accession>
<dbReference type="Proteomes" id="UP000007254">
    <property type="component" value="Chromosome"/>
</dbReference>
<protein>
    <submittedName>
        <fullName evidence="2">Fumarate lyase</fullName>
    </submittedName>
</protein>
<dbReference type="PRINTS" id="PR00149">
    <property type="entry name" value="FUMRATELYASE"/>
</dbReference>
<dbReference type="Gene3D" id="1.20.200.10">
    <property type="entry name" value="Fumarase/aspartase (Central domain)"/>
    <property type="match status" value="1"/>
</dbReference>
<dbReference type="InterPro" id="IPR000362">
    <property type="entry name" value="Fumarate_lyase_fam"/>
</dbReference>
<keyword evidence="3" id="KW-1185">Reference proteome</keyword>
<dbReference type="InterPro" id="IPR008948">
    <property type="entry name" value="L-Aspartase-like"/>
</dbReference>
<dbReference type="InterPro" id="IPR020557">
    <property type="entry name" value="Fumarate_lyase_CS"/>
</dbReference>
<organism evidence="2 3">
    <name type="scientific">Winmispira thermophila (strain ATCC 700085 / DSM 6578 / Z-1203)</name>
    <name type="common">Spirochaeta thermophila</name>
    <dbReference type="NCBI Taxonomy" id="869211"/>
    <lineage>
        <taxon>Bacteria</taxon>
        <taxon>Pseudomonadati</taxon>
        <taxon>Spirochaetota</taxon>
        <taxon>Spirochaetia</taxon>
        <taxon>Winmispirales</taxon>
        <taxon>Winmispiraceae</taxon>
        <taxon>Winmispira</taxon>
    </lineage>
</organism>
<evidence type="ECO:0000259" key="1">
    <source>
        <dbReference type="Pfam" id="PF00206"/>
    </source>
</evidence>
<dbReference type="PANTHER" id="PTHR42696:SF2">
    <property type="entry name" value="ASPARTATE AMMONIA-LYASE"/>
    <property type="match status" value="1"/>
</dbReference>
<dbReference type="EMBL" id="CP002903">
    <property type="protein sequence ID" value="AEJ60768.1"/>
    <property type="molecule type" value="Genomic_DNA"/>
</dbReference>
<dbReference type="Pfam" id="PF00206">
    <property type="entry name" value="Lyase_1"/>
    <property type="match status" value="1"/>
</dbReference>
<feature type="domain" description="Fumarate lyase N-terminal" evidence="1">
    <location>
        <begin position="36"/>
        <end position="319"/>
    </location>
</feature>
<dbReference type="PANTHER" id="PTHR42696">
    <property type="entry name" value="ASPARTATE AMMONIA-LYASE"/>
    <property type="match status" value="1"/>
</dbReference>
<dbReference type="KEGG" id="stq:Spith_0488"/>
<dbReference type="Gene3D" id="1.10.275.10">
    <property type="entry name" value="Fumarase/aspartase (N-terminal domain)"/>
    <property type="match status" value="1"/>
</dbReference>
<dbReference type="SUPFAM" id="SSF48557">
    <property type="entry name" value="L-aspartase-like"/>
    <property type="match status" value="1"/>
</dbReference>
<dbReference type="InterPro" id="IPR022761">
    <property type="entry name" value="Fumarate_lyase_N"/>
</dbReference>
<evidence type="ECO:0000313" key="3">
    <source>
        <dbReference type="Proteomes" id="UP000007254"/>
    </source>
</evidence>
<name>G0GF69_WINT7</name>
<dbReference type="HOGENOM" id="CLU_021594_4_0_12"/>
<dbReference type="GO" id="GO:0006531">
    <property type="term" value="P:aspartate metabolic process"/>
    <property type="evidence" value="ECO:0007669"/>
    <property type="project" value="TreeGrafter"/>
</dbReference>
<dbReference type="GO" id="GO:0005829">
    <property type="term" value="C:cytosol"/>
    <property type="evidence" value="ECO:0007669"/>
    <property type="project" value="TreeGrafter"/>
</dbReference>
<evidence type="ECO:0000313" key="2">
    <source>
        <dbReference type="EMBL" id="AEJ60768.1"/>
    </source>
</evidence>
<dbReference type="STRING" id="869211.Spith_0488"/>
<keyword evidence="2" id="KW-0456">Lyase</keyword>
<dbReference type="RefSeq" id="WP_014624166.1">
    <property type="nucleotide sequence ID" value="NC_017583.1"/>
</dbReference>